<evidence type="ECO:0000256" key="1">
    <source>
        <dbReference type="ARBA" id="ARBA00010491"/>
    </source>
</evidence>
<dbReference type="PANTHER" id="PTHR38469">
    <property type="entry name" value="PERIPLASMIC PEPTIDASE SUBFAMILY S1B"/>
    <property type="match status" value="1"/>
</dbReference>
<comment type="function">
    <text evidence="7">Catalyzes the removal of dipeptides from the N-terminus of oligopeptides.</text>
</comment>
<dbReference type="SUPFAM" id="SSF50494">
    <property type="entry name" value="Trypsin-like serine proteases"/>
    <property type="match status" value="1"/>
</dbReference>
<reference evidence="8" key="2">
    <citation type="journal article" date="2021" name="PeerJ">
        <title>Extensive microbial diversity within the chicken gut microbiome revealed by metagenomics and culture.</title>
        <authorList>
            <person name="Gilroy R."/>
            <person name="Ravi A."/>
            <person name="Getino M."/>
            <person name="Pursley I."/>
            <person name="Horton D.L."/>
            <person name="Alikhan N.F."/>
            <person name="Baker D."/>
            <person name="Gharbi K."/>
            <person name="Hall N."/>
            <person name="Watson M."/>
            <person name="Adriaenssens E.M."/>
            <person name="Foster-Nyarko E."/>
            <person name="Jarju S."/>
            <person name="Secka A."/>
            <person name="Antonio M."/>
            <person name="Oren A."/>
            <person name="Chaudhuri R.R."/>
            <person name="La Ragione R."/>
            <person name="Hildebrand F."/>
            <person name="Pallen M.J."/>
        </authorList>
    </citation>
    <scope>NUCLEOTIDE SEQUENCE</scope>
    <source>
        <strain evidence="8">15467</strain>
    </source>
</reference>
<proteinExistence type="inferred from homology"/>
<dbReference type="Proteomes" id="UP000823635">
    <property type="component" value="Unassembled WGS sequence"/>
</dbReference>
<accession>A0A9D9DIM2</accession>
<keyword evidence="2 7" id="KW-0031">Aminopeptidase</keyword>
<comment type="caution">
    <text evidence="8">The sequence shown here is derived from an EMBL/GenBank/DDBJ whole genome shotgun (WGS) entry which is preliminary data.</text>
</comment>
<keyword evidence="6 7" id="KW-0720">Serine protease</keyword>
<evidence type="ECO:0000256" key="4">
    <source>
        <dbReference type="ARBA" id="ARBA00022729"/>
    </source>
</evidence>
<evidence type="ECO:0000256" key="2">
    <source>
        <dbReference type="ARBA" id="ARBA00022438"/>
    </source>
</evidence>
<comment type="similarity">
    <text evidence="1 7">Belongs to the peptidase S46 family.</text>
</comment>
<dbReference type="GO" id="GO:0070009">
    <property type="term" value="F:serine-type aminopeptidase activity"/>
    <property type="evidence" value="ECO:0007669"/>
    <property type="project" value="UniProtKB-UniRule"/>
</dbReference>
<keyword evidence="5 7" id="KW-0378">Hydrolase</keyword>
<name>A0A9D9DIM2_9BACT</name>
<dbReference type="AlphaFoldDB" id="A0A9D9DIM2"/>
<feature type="chain" id="PRO_5039763176" description="Dipeptidyl-peptidase" evidence="7">
    <location>
        <begin position="20"/>
        <end position="670"/>
    </location>
</feature>
<reference evidence="8" key="1">
    <citation type="submission" date="2020-10" db="EMBL/GenBank/DDBJ databases">
        <authorList>
            <person name="Gilroy R."/>
        </authorList>
    </citation>
    <scope>NUCLEOTIDE SEQUENCE</scope>
    <source>
        <strain evidence="8">15467</strain>
    </source>
</reference>
<gene>
    <name evidence="8" type="ORF">IAC68_00160</name>
</gene>
<dbReference type="InterPro" id="IPR019500">
    <property type="entry name" value="Pep_S46"/>
</dbReference>
<dbReference type="Gene3D" id="2.40.10.10">
    <property type="entry name" value="Trypsin-like serine proteases"/>
    <property type="match status" value="1"/>
</dbReference>
<evidence type="ECO:0000256" key="5">
    <source>
        <dbReference type="ARBA" id="ARBA00022801"/>
    </source>
</evidence>
<sequence>MKRVLLFLISIMALHPLRADEGMWVPSYIQQKIEDMRGKGFRLSAEDLYSINSSSLKDAIVHFNGGCTGEMISDEGLLITNHHCGYDQIQYHSSVEHDYLKDGFWAMKRDEELPNPDLYVAFLEYMEDVTKKVLAGYSESMSEEQREKLVADNSRRIVSRIERKGKGIKARVAPLYYGNQYFVYVYKVFTDVRLVGAPPSSIGKFGGDTDNWMWPRHTGDFSLFRVYADRNNEPAPYSPDNVPYRPKRFFKINASGISEGDFTLVYGYPGRTSEYVTSQAVDYIANVSNPKKIKLRTIRLGIMDSQMERSDAVRIQYSSKHADVANSWKKWQGEMKGILKMNTVENKRNYEKAFAVWAKGKPEYDGIIGKFADLYSQAEALSLVRDYQYEALNAPEFLFFAAGDGSDSALFYKNYYKPIDKATFIALMNEYDKDIDDSYKSPYFKEKVAKAGSVEKLADEIYDNDSLSLAREFYMATNTFYNSTVKPRLDSLNREINMLYRKYMRGQMDFARENGTGKVFYPDANSTLRIAYGRIEGYAPADAVRYKPFSTLEGIMEKDNPAIFDYNVPQKLREIYASRDFGRWEENGTVPVCFIATNHTTGGNSGSPVLDADGNLIGVNFDRVWEGTMSDIVFDPDLCRNIALDIRYALFVIDKVADAGYLLNEMVILE</sequence>
<evidence type="ECO:0000256" key="3">
    <source>
        <dbReference type="ARBA" id="ARBA00022670"/>
    </source>
</evidence>
<keyword evidence="4 7" id="KW-0732">Signal</keyword>
<dbReference type="InterPro" id="IPR009003">
    <property type="entry name" value="Peptidase_S1_PA"/>
</dbReference>
<evidence type="ECO:0000256" key="6">
    <source>
        <dbReference type="ARBA" id="ARBA00022825"/>
    </source>
</evidence>
<evidence type="ECO:0000313" key="9">
    <source>
        <dbReference type="Proteomes" id="UP000823635"/>
    </source>
</evidence>
<evidence type="ECO:0000313" key="8">
    <source>
        <dbReference type="EMBL" id="MBO8428334.1"/>
    </source>
</evidence>
<dbReference type="Pfam" id="PF10459">
    <property type="entry name" value="Peptidase_S46"/>
    <property type="match status" value="2"/>
</dbReference>
<dbReference type="GO" id="GO:0008239">
    <property type="term" value="F:dipeptidyl-peptidase activity"/>
    <property type="evidence" value="ECO:0007669"/>
    <property type="project" value="UniProtKB-UniRule"/>
</dbReference>
<dbReference type="EC" id="3.4.14.-" evidence="7"/>
<keyword evidence="3 7" id="KW-0645">Protease</keyword>
<feature type="signal peptide" evidence="7">
    <location>
        <begin position="1"/>
        <end position="19"/>
    </location>
</feature>
<protein>
    <recommendedName>
        <fullName evidence="7">Dipeptidyl-peptidase</fullName>
        <ecNumber evidence="7">3.4.14.-</ecNumber>
    </recommendedName>
</protein>
<dbReference type="EMBL" id="JADINB010000005">
    <property type="protein sequence ID" value="MBO8428334.1"/>
    <property type="molecule type" value="Genomic_DNA"/>
</dbReference>
<evidence type="ECO:0000256" key="7">
    <source>
        <dbReference type="RuleBase" id="RU366067"/>
    </source>
</evidence>
<dbReference type="GO" id="GO:0043171">
    <property type="term" value="P:peptide catabolic process"/>
    <property type="evidence" value="ECO:0007669"/>
    <property type="project" value="UniProtKB-UniRule"/>
</dbReference>
<dbReference type="GO" id="GO:0006508">
    <property type="term" value="P:proteolysis"/>
    <property type="evidence" value="ECO:0007669"/>
    <property type="project" value="UniProtKB-KW"/>
</dbReference>
<dbReference type="InterPro" id="IPR043504">
    <property type="entry name" value="Peptidase_S1_PA_chymotrypsin"/>
</dbReference>
<organism evidence="8 9">
    <name type="scientific">Candidatus Egerieousia excrementavium</name>
    <dbReference type="NCBI Taxonomy" id="2840778"/>
    <lineage>
        <taxon>Bacteria</taxon>
        <taxon>Pseudomonadati</taxon>
        <taxon>Bacteroidota</taxon>
        <taxon>Bacteroidia</taxon>
        <taxon>Bacteroidales</taxon>
        <taxon>Candidatus Egerieousia</taxon>
    </lineage>
</organism>
<dbReference type="PANTHER" id="PTHR38469:SF1">
    <property type="entry name" value="PERIPLASMIC PEPTIDASE SUBFAMILY S1B"/>
    <property type="match status" value="1"/>
</dbReference>